<accession>A0ABQ8MDV3</accession>
<sequence>MDANKRRLSQSKQECGGVTCAALSQMQPRPSLQAAAMCIWFYVRYMGRPAFTPSQPGAMPAHQLEIIGSFSTAKKNILLNLKAHHNLIRSDNTMMVAYNSHQGGLGSPSLHILAHHLLLWTQGKLLSLRAVHVLGRLNQGADMLSWDNCSLVCLPLNCPATSGRQVSHEIQTLSLSVGPTLEKPGMVPQIDPAAVSSPLANIIEEGCSLTNEGSDLAPQARVVEASCLALRQKPLQLPVLPTWDLPFEPFRSANLLKTALLLALVLVKRVSDYKVVLIPRHGYMPKVLSTPFRAQVITRAALLPYRCEGPLHQRNGLLLEFLLVSFVGYQLVVTIYLYQILELGCPCPAGTDLVR</sequence>
<keyword evidence="1" id="KW-0812">Transmembrane</keyword>
<gene>
    <name evidence="2" type="ORF">H4Q32_030098</name>
</gene>
<evidence type="ECO:0000313" key="2">
    <source>
        <dbReference type="EMBL" id="KAI2661072.1"/>
    </source>
</evidence>
<comment type="caution">
    <text evidence="2">The sequence shown here is derived from an EMBL/GenBank/DDBJ whole genome shotgun (WGS) entry which is preliminary data.</text>
</comment>
<keyword evidence="1" id="KW-1133">Transmembrane helix</keyword>
<feature type="transmembrane region" description="Helical" evidence="1">
    <location>
        <begin position="317"/>
        <end position="338"/>
    </location>
</feature>
<dbReference type="EMBL" id="JACTAM010000009">
    <property type="protein sequence ID" value="KAI2661072.1"/>
    <property type="molecule type" value="Genomic_DNA"/>
</dbReference>
<dbReference type="Proteomes" id="UP000830375">
    <property type="component" value="Unassembled WGS sequence"/>
</dbReference>
<keyword evidence="3" id="KW-1185">Reference proteome</keyword>
<reference evidence="2 3" key="1">
    <citation type="submission" date="2022-01" db="EMBL/GenBank/DDBJ databases">
        <title>A high-quality chromosome-level genome assembly of rohu carp, Labeo rohita.</title>
        <authorList>
            <person name="Arick M.A. II"/>
            <person name="Hsu C.-Y."/>
            <person name="Magbanua Z."/>
            <person name="Pechanova O."/>
            <person name="Grover C."/>
            <person name="Miller E."/>
            <person name="Thrash A."/>
            <person name="Ezzel L."/>
            <person name="Alam S."/>
            <person name="Benzie J."/>
            <person name="Hamilton M."/>
            <person name="Karsi A."/>
            <person name="Lawrence M.L."/>
            <person name="Peterson D.G."/>
        </authorList>
    </citation>
    <scope>NUCLEOTIDE SEQUENCE [LARGE SCALE GENOMIC DNA]</scope>
    <source>
        <strain evidence="3">BAU-BD-2019</strain>
        <tissue evidence="2">Blood</tissue>
    </source>
</reference>
<proteinExistence type="predicted"/>
<evidence type="ECO:0000313" key="3">
    <source>
        <dbReference type="Proteomes" id="UP000830375"/>
    </source>
</evidence>
<organism evidence="2 3">
    <name type="scientific">Labeo rohita</name>
    <name type="common">Indian major carp</name>
    <name type="synonym">Cyprinus rohita</name>
    <dbReference type="NCBI Taxonomy" id="84645"/>
    <lineage>
        <taxon>Eukaryota</taxon>
        <taxon>Metazoa</taxon>
        <taxon>Chordata</taxon>
        <taxon>Craniata</taxon>
        <taxon>Vertebrata</taxon>
        <taxon>Euteleostomi</taxon>
        <taxon>Actinopterygii</taxon>
        <taxon>Neopterygii</taxon>
        <taxon>Teleostei</taxon>
        <taxon>Ostariophysi</taxon>
        <taxon>Cypriniformes</taxon>
        <taxon>Cyprinidae</taxon>
        <taxon>Labeoninae</taxon>
        <taxon>Labeonini</taxon>
        <taxon>Labeo</taxon>
    </lineage>
</organism>
<evidence type="ECO:0000256" key="1">
    <source>
        <dbReference type="SAM" id="Phobius"/>
    </source>
</evidence>
<name>A0ABQ8MDV3_LABRO</name>
<keyword evidence="1" id="KW-0472">Membrane</keyword>
<protein>
    <submittedName>
        <fullName evidence="2">Piwi-like protein 1</fullName>
    </submittedName>
</protein>